<reference evidence="4 5" key="1">
    <citation type="submission" date="2018-10" db="EMBL/GenBank/DDBJ databases">
        <title>Phylogenomics of Brevibacillus.</title>
        <authorList>
            <person name="Dunlap C."/>
        </authorList>
    </citation>
    <scope>NUCLEOTIDE SEQUENCE [LARGE SCALE GENOMIC DNA]</scope>
    <source>
        <strain evidence="4 5">JCM 12215</strain>
    </source>
</reference>
<dbReference type="AlphaFoldDB" id="A0A3M8CGI2"/>
<gene>
    <name evidence="4" type="ORF">EDM52_10240</name>
</gene>
<keyword evidence="2" id="KW-0812">Transmembrane</keyword>
<dbReference type="SUPFAM" id="SSF52540">
    <property type="entry name" value="P-loop containing nucleoside triphosphate hydrolases"/>
    <property type="match status" value="2"/>
</dbReference>
<dbReference type="PANTHER" id="PTHR41259:SF1">
    <property type="entry name" value="DOUBLE-STRAND BREAK REPAIR RAD50 ATPASE, PUTATIVE-RELATED"/>
    <property type="match status" value="1"/>
</dbReference>
<dbReference type="OrthoDB" id="9764467at2"/>
<dbReference type="InterPro" id="IPR027417">
    <property type="entry name" value="P-loop_NTPase"/>
</dbReference>
<dbReference type="Pfam" id="PF13476">
    <property type="entry name" value="AAA_23"/>
    <property type="match status" value="1"/>
</dbReference>
<evidence type="ECO:0000256" key="2">
    <source>
        <dbReference type="SAM" id="Phobius"/>
    </source>
</evidence>
<feature type="domain" description="Rad50/SbcC-type AAA" evidence="3">
    <location>
        <begin position="5"/>
        <end position="147"/>
    </location>
</feature>
<evidence type="ECO:0000313" key="5">
    <source>
        <dbReference type="Proteomes" id="UP000282028"/>
    </source>
</evidence>
<comment type="caution">
    <text evidence="4">The sequence shown here is derived from an EMBL/GenBank/DDBJ whole genome shotgun (WGS) entry which is preliminary data.</text>
</comment>
<name>A0A3M8CGI2_9BACL</name>
<dbReference type="Proteomes" id="UP000282028">
    <property type="component" value="Unassembled WGS sequence"/>
</dbReference>
<dbReference type="PANTHER" id="PTHR41259">
    <property type="entry name" value="DOUBLE-STRAND BREAK REPAIR RAD50 ATPASE, PUTATIVE-RELATED"/>
    <property type="match status" value="1"/>
</dbReference>
<feature type="coiled-coil region" evidence="1">
    <location>
        <begin position="508"/>
        <end position="592"/>
    </location>
</feature>
<keyword evidence="1" id="KW-0175">Coiled coil</keyword>
<evidence type="ECO:0000259" key="3">
    <source>
        <dbReference type="Pfam" id="PF13476"/>
    </source>
</evidence>
<evidence type="ECO:0000313" key="4">
    <source>
        <dbReference type="EMBL" id="RNB74621.1"/>
    </source>
</evidence>
<evidence type="ECO:0000256" key="1">
    <source>
        <dbReference type="SAM" id="Coils"/>
    </source>
</evidence>
<organism evidence="4 5">
    <name type="scientific">Brevibacillus invocatus</name>
    <dbReference type="NCBI Taxonomy" id="173959"/>
    <lineage>
        <taxon>Bacteria</taxon>
        <taxon>Bacillati</taxon>
        <taxon>Bacillota</taxon>
        <taxon>Bacilli</taxon>
        <taxon>Bacillales</taxon>
        <taxon>Paenibacillaceae</taxon>
        <taxon>Brevibacillus</taxon>
    </lineage>
</organism>
<dbReference type="EMBL" id="RHHR01000014">
    <property type="protein sequence ID" value="RNB74621.1"/>
    <property type="molecule type" value="Genomic_DNA"/>
</dbReference>
<feature type="transmembrane region" description="Helical" evidence="2">
    <location>
        <begin position="370"/>
        <end position="389"/>
    </location>
</feature>
<dbReference type="GO" id="GO:0016887">
    <property type="term" value="F:ATP hydrolysis activity"/>
    <property type="evidence" value="ECO:0007669"/>
    <property type="project" value="InterPro"/>
</dbReference>
<keyword evidence="2" id="KW-0472">Membrane</keyword>
<keyword evidence="2" id="KW-1133">Transmembrane helix</keyword>
<dbReference type="GO" id="GO:0006302">
    <property type="term" value="P:double-strand break repair"/>
    <property type="evidence" value="ECO:0007669"/>
    <property type="project" value="InterPro"/>
</dbReference>
<dbReference type="RefSeq" id="WP_122908906.1">
    <property type="nucleotide sequence ID" value="NZ_CBCSBE010000006.1"/>
</dbReference>
<feature type="transmembrane region" description="Helical" evidence="2">
    <location>
        <begin position="395"/>
        <end position="411"/>
    </location>
</feature>
<dbReference type="Gene3D" id="3.40.50.300">
    <property type="entry name" value="P-loop containing nucleotide triphosphate hydrolases"/>
    <property type="match status" value="2"/>
</dbReference>
<accession>A0A3M8CGI2</accession>
<dbReference type="InterPro" id="IPR038729">
    <property type="entry name" value="Rad50/SbcC_AAA"/>
</dbReference>
<keyword evidence="5" id="KW-1185">Reference proteome</keyword>
<proteinExistence type="predicted"/>
<sequence length="730" mass="85700">MRIDELQLKGFGKWQDAEFHFAPGINLFYAPNEAGKSTLLQGIFAALYGMKRDYVKTTRYLPEYEKYRPWHQGEYETIVTYQLAGKTYRLHRSLLKEREQARLFLDPEWTELTDVYQEDRRKERNFVEKHLGLGRSLFTDVTWIRREPLTAGEHLMPALKAETEEANPMIHKILGELDREVSTIGKKERAENTLLGKASTLVAQKEQELRHAESVSHEVGRLSRQIADWEMERVRQEQQRQRLLQGREHWAKKDEEWQKRWQLSYTAPDEQQWVWWENSAQSQEERSLHQGTRQALRRLQTTMQDELSVNLSNSVQIKQRRELEHIQQDYEQGVRLRRHWEEAHMELARQAAASRLSIGREARQSSGGAVWPWAIAVVLAGLGCISFLFDQAGSGGIALALAFIAAGYGWWMKSKSKAPRKATDDGRSEEWQNIQQEISQLDEKLGMLLRKWQVTDWDAFLERKEELHHQLRSHESERLTSEIAKKEEESTLLQEWGRKVRTCLAREKEAWESERTNWQTELSRSEERLQEIREQIAKANGQMEAHEGVFVAQARSEYEDAVMSLEQLQVRREALKLARDMLQEALEEWNRDVSPAVNQHASMVMDKISAGVYREVRLDPREGFAVRVLEPARKQILEQEQCSTGTQDQLTFAQRLALLQHVSQQTEPLPLFLDDHFVHYDQDRLERALMYLLELGEQHQIFLFTCVEREQLFLAKWLRAHDRHAIHQLA</sequence>
<protein>
    <recommendedName>
        <fullName evidence="3">Rad50/SbcC-type AAA domain-containing protein</fullName>
    </recommendedName>
</protein>